<dbReference type="Proteomes" id="UP001219585">
    <property type="component" value="Chromosome"/>
</dbReference>
<gene>
    <name evidence="2" type="ORF">OU989_18350</name>
</gene>
<protein>
    <submittedName>
        <fullName evidence="2">Uncharacterized protein</fullName>
    </submittedName>
</protein>
<dbReference type="AlphaFoldDB" id="A0AAJ5RRE7"/>
<evidence type="ECO:0000313" key="2">
    <source>
        <dbReference type="EMBL" id="WDV06199.1"/>
    </source>
</evidence>
<dbReference type="RefSeq" id="WP_274794384.1">
    <property type="nucleotide sequence ID" value="NZ_CP113527.1"/>
</dbReference>
<evidence type="ECO:0000313" key="3">
    <source>
        <dbReference type="Proteomes" id="UP001219585"/>
    </source>
</evidence>
<dbReference type="KEGG" id="liu:OU989_18350"/>
<dbReference type="EMBL" id="CP113527">
    <property type="protein sequence ID" value="WDV06199.1"/>
    <property type="molecule type" value="Genomic_DNA"/>
</dbReference>
<accession>A0AAJ5RRE7</accession>
<proteinExistence type="predicted"/>
<evidence type="ECO:0000256" key="1">
    <source>
        <dbReference type="SAM" id="MobiDB-lite"/>
    </source>
</evidence>
<reference evidence="2" key="1">
    <citation type="submission" date="2022-11" db="EMBL/GenBank/DDBJ databases">
        <title>Lysinibacillus irui.</title>
        <authorList>
            <person name="Akintayo S.O."/>
        </authorList>
    </citation>
    <scope>NUCLEOTIDE SEQUENCE</scope>
    <source>
        <strain evidence="2">IRB4-01</strain>
    </source>
</reference>
<sequence>MSEAAHRTPLGKGRGRNGTFIQQHKGTTELLCGAFMFDNITNV</sequence>
<name>A0AAJ5RRE7_9BACI</name>
<organism evidence="2 3">
    <name type="scientific">Lysinibacillus irui</name>
    <dbReference type="NCBI Taxonomy" id="2998077"/>
    <lineage>
        <taxon>Bacteria</taxon>
        <taxon>Bacillati</taxon>
        <taxon>Bacillota</taxon>
        <taxon>Bacilli</taxon>
        <taxon>Bacillales</taxon>
        <taxon>Bacillaceae</taxon>
        <taxon>Lysinibacillus</taxon>
    </lineage>
</organism>
<feature type="region of interest" description="Disordered" evidence="1">
    <location>
        <begin position="1"/>
        <end position="23"/>
    </location>
</feature>